<proteinExistence type="predicted"/>
<evidence type="ECO:0000313" key="2">
    <source>
        <dbReference type="Proteomes" id="UP000235093"/>
    </source>
</evidence>
<dbReference type="AlphaFoldDB" id="A0A2N5P9C4"/>
<gene>
    <name evidence="1" type="ORF">CDL23_14535</name>
</gene>
<protein>
    <submittedName>
        <fullName evidence="1">Uncharacterized protein</fullName>
    </submittedName>
</protein>
<sequence>MNKRIAKKNLKKAFKEMESSRGNGVSVIIKTQAYVDKNGKECDPLETPNARFIQLKRPKIQYIRNTEK</sequence>
<dbReference type="EMBL" id="NIHT01000030">
    <property type="protein sequence ID" value="PLT71740.1"/>
    <property type="molecule type" value="Genomic_DNA"/>
</dbReference>
<dbReference type="Proteomes" id="UP000235093">
    <property type="component" value="Unassembled WGS sequence"/>
</dbReference>
<accession>A0A2N5P9C4</accession>
<comment type="caution">
    <text evidence="1">The sequence shown here is derived from an EMBL/GenBank/DDBJ whole genome shotgun (WGS) entry which is preliminary data.</text>
</comment>
<evidence type="ECO:0000313" key="1">
    <source>
        <dbReference type="EMBL" id="PLT71740.1"/>
    </source>
</evidence>
<reference evidence="1 2" key="1">
    <citation type="journal article" date="2017" name="Genome Med.">
        <title>A novel Ruminococcus gnavus clade enriched in inflammatory bowel disease patients.</title>
        <authorList>
            <person name="Hall A.B."/>
            <person name="Yassour M."/>
            <person name="Sauk J."/>
            <person name="Garner A."/>
            <person name="Jiang X."/>
            <person name="Arthur T."/>
            <person name="Lagoudas G.K."/>
            <person name="Vatanen T."/>
            <person name="Fornelos N."/>
            <person name="Wilson R."/>
            <person name="Bertha M."/>
            <person name="Cohen M."/>
            <person name="Garber J."/>
            <person name="Khalili H."/>
            <person name="Gevers D."/>
            <person name="Ananthakrishnan A.N."/>
            <person name="Kugathasan S."/>
            <person name="Lander E.S."/>
            <person name="Blainey P."/>
            <person name="Vlamakis H."/>
            <person name="Xavier R.J."/>
            <person name="Huttenhower C."/>
        </authorList>
    </citation>
    <scope>NUCLEOTIDE SEQUENCE [LARGE SCALE GENOMIC DNA]</scope>
    <source>
        <strain evidence="1 2">RJX1125</strain>
    </source>
</reference>
<dbReference type="RefSeq" id="WP_101884295.1">
    <property type="nucleotide sequence ID" value="NZ_CP176629.1"/>
</dbReference>
<name>A0A2N5P9C4_MEDGN</name>
<organism evidence="1 2">
    <name type="scientific">Mediterraneibacter gnavus</name>
    <name type="common">Ruminococcus gnavus</name>
    <dbReference type="NCBI Taxonomy" id="33038"/>
    <lineage>
        <taxon>Bacteria</taxon>
        <taxon>Bacillati</taxon>
        <taxon>Bacillota</taxon>
        <taxon>Clostridia</taxon>
        <taxon>Lachnospirales</taxon>
        <taxon>Lachnospiraceae</taxon>
        <taxon>Mediterraneibacter</taxon>
    </lineage>
</organism>